<evidence type="ECO:0000256" key="7">
    <source>
        <dbReference type="SAM" id="MobiDB-lite"/>
    </source>
</evidence>
<dbReference type="InterPro" id="IPR036890">
    <property type="entry name" value="HATPase_C_sf"/>
</dbReference>
<keyword evidence="6" id="KW-0902">Two-component regulatory system</keyword>
<feature type="region of interest" description="Disordered" evidence="7">
    <location>
        <begin position="538"/>
        <end position="565"/>
    </location>
</feature>
<feature type="compositionally biased region" description="Basic and acidic residues" evidence="7">
    <location>
        <begin position="553"/>
        <end position="565"/>
    </location>
</feature>
<dbReference type="Pfam" id="PF00512">
    <property type="entry name" value="HisKA"/>
    <property type="match status" value="1"/>
</dbReference>
<dbReference type="FunFam" id="3.30.565.10:FF:000006">
    <property type="entry name" value="Sensor histidine kinase WalK"/>
    <property type="match status" value="1"/>
</dbReference>
<dbReference type="PANTHER" id="PTHR45453:SF1">
    <property type="entry name" value="PHOSPHATE REGULON SENSOR PROTEIN PHOR"/>
    <property type="match status" value="1"/>
</dbReference>
<dbReference type="CDD" id="cd00075">
    <property type="entry name" value="HATPase"/>
    <property type="match status" value="1"/>
</dbReference>
<dbReference type="GO" id="GO:0016036">
    <property type="term" value="P:cellular response to phosphate starvation"/>
    <property type="evidence" value="ECO:0007669"/>
    <property type="project" value="TreeGrafter"/>
</dbReference>
<comment type="catalytic activity">
    <reaction evidence="1">
        <text>ATP + protein L-histidine = ADP + protein N-phospho-L-histidine.</text>
        <dbReference type="EC" id="2.7.13.3"/>
    </reaction>
</comment>
<dbReference type="InterPro" id="IPR050351">
    <property type="entry name" value="BphY/WalK/GraS-like"/>
</dbReference>
<evidence type="ECO:0000259" key="9">
    <source>
        <dbReference type="PROSITE" id="PS50109"/>
    </source>
</evidence>
<feature type="domain" description="Histidine kinase" evidence="9">
    <location>
        <begin position="318"/>
        <end position="536"/>
    </location>
</feature>
<dbReference type="AlphaFoldDB" id="A0A2A2G991"/>
<dbReference type="GO" id="GO:0004721">
    <property type="term" value="F:phosphoprotein phosphatase activity"/>
    <property type="evidence" value="ECO:0007669"/>
    <property type="project" value="TreeGrafter"/>
</dbReference>
<comment type="caution">
    <text evidence="10">The sequence shown here is derived from an EMBL/GenBank/DDBJ whole genome shotgun (WGS) entry which is preliminary data.</text>
</comment>
<dbReference type="RefSeq" id="WP_095606921.1">
    <property type="nucleotide sequence ID" value="NZ_NSKE01000007.1"/>
</dbReference>
<dbReference type="GO" id="GO:0005886">
    <property type="term" value="C:plasma membrane"/>
    <property type="evidence" value="ECO:0007669"/>
    <property type="project" value="TreeGrafter"/>
</dbReference>
<protein>
    <recommendedName>
        <fullName evidence="2">histidine kinase</fullName>
        <ecNumber evidence="2">2.7.13.3</ecNumber>
    </recommendedName>
</protein>
<sequence length="565" mass="63861">MKRYGSLRWILLAAGVVAILGLTGMNVYSLYALHENTLESSRENKKLQIAEFTDKIRYRFFEKFMGLGSVDIDRLQDNYRKTGQFTSEVNNLLKKAAKDSIYKDIFFIPSGSDACQQHTPIHKYTSNQKFELTSNYPEVVCDGMGIARTQIKSLLADYQYNNKVIFDSHRSITIVLIDPSDREVLGYLTMPFNQDFLRNSYLPKILEQKFGPDEHPGLNVWLRDWTNNKIIASSSPNAKYESEQIQFVENFPDFFDYWTVEVAFTDESTLAASNASLIQNLIVLGAAMLLLLGALVFMFISAQKERALAERQSEFLANVTHELKTPLSVMQAAGENLADGRVQDQQRLKSYGNHIFSEAVRLRKMIDKLLDVAKSNAEESLIEPQPTDVGDVVQSYLERHQKFFREKGFHLDLTINDNLPKVNIDRNSLETILSNLIDNAIKYSADEKYLGIKVTAQNNQVKLCIEDHGIGIDKKSLSDIFTKFFRVEDSLTAKTKGHGLGLSIVKNLVELNSGSIDVESKPGEGSTFIITFPILSESEQKGSPNSVSMQPESKSRNKELEEHVS</sequence>
<evidence type="ECO:0000256" key="4">
    <source>
        <dbReference type="ARBA" id="ARBA00022679"/>
    </source>
</evidence>
<dbReference type="SUPFAM" id="SSF55874">
    <property type="entry name" value="ATPase domain of HSP90 chaperone/DNA topoisomerase II/histidine kinase"/>
    <property type="match status" value="1"/>
</dbReference>
<proteinExistence type="predicted"/>
<dbReference type="PRINTS" id="PR00344">
    <property type="entry name" value="BCTRLSENSOR"/>
</dbReference>
<evidence type="ECO:0000256" key="1">
    <source>
        <dbReference type="ARBA" id="ARBA00000085"/>
    </source>
</evidence>
<evidence type="ECO:0000313" key="10">
    <source>
        <dbReference type="EMBL" id="PAU93730.1"/>
    </source>
</evidence>
<dbReference type="InterPro" id="IPR005467">
    <property type="entry name" value="His_kinase_dom"/>
</dbReference>
<dbReference type="SMART" id="SM00387">
    <property type="entry name" value="HATPase_c"/>
    <property type="match status" value="1"/>
</dbReference>
<keyword evidence="5 10" id="KW-0418">Kinase</keyword>
<gene>
    <name evidence="10" type="ORF">CK503_11315</name>
</gene>
<evidence type="ECO:0000256" key="5">
    <source>
        <dbReference type="ARBA" id="ARBA00022777"/>
    </source>
</evidence>
<dbReference type="InterPro" id="IPR004358">
    <property type="entry name" value="Sig_transdc_His_kin-like_C"/>
</dbReference>
<dbReference type="Proteomes" id="UP000218831">
    <property type="component" value="Unassembled WGS sequence"/>
</dbReference>
<dbReference type="Gene3D" id="1.10.287.130">
    <property type="match status" value="1"/>
</dbReference>
<dbReference type="OrthoDB" id="1933776at2"/>
<dbReference type="CDD" id="cd00082">
    <property type="entry name" value="HisKA"/>
    <property type="match status" value="1"/>
</dbReference>
<evidence type="ECO:0000256" key="2">
    <source>
        <dbReference type="ARBA" id="ARBA00012438"/>
    </source>
</evidence>
<dbReference type="PROSITE" id="PS50109">
    <property type="entry name" value="HIS_KIN"/>
    <property type="match status" value="1"/>
</dbReference>
<feature type="compositionally biased region" description="Polar residues" evidence="7">
    <location>
        <begin position="541"/>
        <end position="552"/>
    </location>
</feature>
<dbReference type="InterPro" id="IPR003661">
    <property type="entry name" value="HisK_dim/P_dom"/>
</dbReference>
<dbReference type="Pfam" id="PF02518">
    <property type="entry name" value="HATPase_c"/>
    <property type="match status" value="1"/>
</dbReference>
<dbReference type="SUPFAM" id="SSF47384">
    <property type="entry name" value="Homodimeric domain of signal transducing histidine kinase"/>
    <property type="match status" value="1"/>
</dbReference>
<evidence type="ECO:0000256" key="8">
    <source>
        <dbReference type="SAM" id="Phobius"/>
    </source>
</evidence>
<dbReference type="EC" id="2.7.13.3" evidence="2"/>
<organism evidence="10 11">
    <name type="scientific">Fodinibius salipaludis</name>
    <dbReference type="NCBI Taxonomy" id="2032627"/>
    <lineage>
        <taxon>Bacteria</taxon>
        <taxon>Pseudomonadati</taxon>
        <taxon>Balneolota</taxon>
        <taxon>Balneolia</taxon>
        <taxon>Balneolales</taxon>
        <taxon>Balneolaceae</taxon>
        <taxon>Fodinibius</taxon>
    </lineage>
</organism>
<dbReference type="GO" id="GO:0000155">
    <property type="term" value="F:phosphorelay sensor kinase activity"/>
    <property type="evidence" value="ECO:0007669"/>
    <property type="project" value="InterPro"/>
</dbReference>
<keyword evidence="4" id="KW-0808">Transferase</keyword>
<keyword evidence="8" id="KW-1133">Transmembrane helix</keyword>
<dbReference type="InterPro" id="IPR036097">
    <property type="entry name" value="HisK_dim/P_sf"/>
</dbReference>
<dbReference type="EMBL" id="NSKE01000007">
    <property type="protein sequence ID" value="PAU93730.1"/>
    <property type="molecule type" value="Genomic_DNA"/>
</dbReference>
<keyword evidence="3" id="KW-0597">Phosphoprotein</keyword>
<dbReference type="PANTHER" id="PTHR45453">
    <property type="entry name" value="PHOSPHATE REGULON SENSOR PROTEIN PHOR"/>
    <property type="match status" value="1"/>
</dbReference>
<evidence type="ECO:0000256" key="3">
    <source>
        <dbReference type="ARBA" id="ARBA00022553"/>
    </source>
</evidence>
<name>A0A2A2G991_9BACT</name>
<keyword evidence="8" id="KW-0472">Membrane</keyword>
<dbReference type="InterPro" id="IPR003594">
    <property type="entry name" value="HATPase_dom"/>
</dbReference>
<accession>A0A2A2G991</accession>
<dbReference type="SMART" id="SM00388">
    <property type="entry name" value="HisKA"/>
    <property type="match status" value="1"/>
</dbReference>
<feature type="transmembrane region" description="Helical" evidence="8">
    <location>
        <begin position="281"/>
        <end position="302"/>
    </location>
</feature>
<reference evidence="10 11" key="1">
    <citation type="submission" date="2017-08" db="EMBL/GenBank/DDBJ databases">
        <title>Aliifodinibius alkalisoli sp. nov., isolated from saline alkaline soil.</title>
        <authorList>
            <person name="Liu D."/>
            <person name="Zhang G."/>
        </authorList>
    </citation>
    <scope>NUCLEOTIDE SEQUENCE [LARGE SCALE GENOMIC DNA]</scope>
    <source>
        <strain evidence="10 11">WN023</strain>
    </source>
</reference>
<dbReference type="Gene3D" id="3.30.565.10">
    <property type="entry name" value="Histidine kinase-like ATPase, C-terminal domain"/>
    <property type="match status" value="1"/>
</dbReference>
<keyword evidence="11" id="KW-1185">Reference proteome</keyword>
<evidence type="ECO:0000256" key="6">
    <source>
        <dbReference type="ARBA" id="ARBA00023012"/>
    </source>
</evidence>
<keyword evidence="8" id="KW-0812">Transmembrane</keyword>
<evidence type="ECO:0000313" key="11">
    <source>
        <dbReference type="Proteomes" id="UP000218831"/>
    </source>
</evidence>